<evidence type="ECO:0000313" key="3">
    <source>
        <dbReference type="Proteomes" id="UP000267096"/>
    </source>
</evidence>
<name>A0A0M3K4I4_ANISI</name>
<reference evidence="4" key="1">
    <citation type="submission" date="2017-02" db="UniProtKB">
        <authorList>
            <consortium name="WormBaseParasite"/>
        </authorList>
    </citation>
    <scope>IDENTIFICATION</scope>
</reference>
<evidence type="ECO:0000256" key="1">
    <source>
        <dbReference type="SAM" id="MobiDB-lite"/>
    </source>
</evidence>
<protein>
    <submittedName>
        <fullName evidence="4">Sld5 domain-containing protein</fullName>
    </submittedName>
</protein>
<sequence>MPTTLCDEFEYNPFLRTHQPELWMGLSNMGYIVPEHLIVQSSVCEAIEKSYEEIKVDKYGNETECEENNENKPDLNGMSTVSNNSDNSNSDNGTEMRSAECTFKDQVLVLRLLRMAKYEYYKKMAKGS</sequence>
<reference evidence="2 3" key="2">
    <citation type="submission" date="2018-11" db="EMBL/GenBank/DDBJ databases">
        <authorList>
            <consortium name="Pathogen Informatics"/>
        </authorList>
    </citation>
    <scope>NUCLEOTIDE SEQUENCE [LARGE SCALE GENOMIC DNA]</scope>
</reference>
<evidence type="ECO:0000313" key="2">
    <source>
        <dbReference type="EMBL" id="VDK54696.1"/>
    </source>
</evidence>
<dbReference type="Proteomes" id="UP000267096">
    <property type="component" value="Unassembled WGS sequence"/>
</dbReference>
<evidence type="ECO:0000313" key="4">
    <source>
        <dbReference type="WBParaSite" id="ASIM_0001587501-mRNA-1"/>
    </source>
</evidence>
<feature type="region of interest" description="Disordered" evidence="1">
    <location>
        <begin position="58"/>
        <end position="97"/>
    </location>
</feature>
<dbReference type="EMBL" id="UYRR01032223">
    <property type="protein sequence ID" value="VDK54696.1"/>
    <property type="molecule type" value="Genomic_DNA"/>
</dbReference>
<dbReference type="WBParaSite" id="ASIM_0001587501-mRNA-1">
    <property type="protein sequence ID" value="ASIM_0001587501-mRNA-1"/>
    <property type="gene ID" value="ASIM_0001587501"/>
</dbReference>
<dbReference type="AlphaFoldDB" id="A0A0M3K4I4"/>
<organism evidence="4">
    <name type="scientific">Anisakis simplex</name>
    <name type="common">Herring worm</name>
    <dbReference type="NCBI Taxonomy" id="6269"/>
    <lineage>
        <taxon>Eukaryota</taxon>
        <taxon>Metazoa</taxon>
        <taxon>Ecdysozoa</taxon>
        <taxon>Nematoda</taxon>
        <taxon>Chromadorea</taxon>
        <taxon>Rhabditida</taxon>
        <taxon>Spirurina</taxon>
        <taxon>Ascaridomorpha</taxon>
        <taxon>Ascaridoidea</taxon>
        <taxon>Anisakidae</taxon>
        <taxon>Anisakis</taxon>
        <taxon>Anisakis simplex complex</taxon>
    </lineage>
</organism>
<dbReference type="OrthoDB" id="10639234at2759"/>
<feature type="compositionally biased region" description="Low complexity" evidence="1">
    <location>
        <begin position="82"/>
        <end position="92"/>
    </location>
</feature>
<keyword evidence="3" id="KW-1185">Reference proteome</keyword>
<accession>A0A0M3K4I4</accession>
<gene>
    <name evidence="2" type="ORF">ASIM_LOCUS15282</name>
</gene>
<proteinExistence type="predicted"/>